<dbReference type="GO" id="GO:0030198">
    <property type="term" value="P:extracellular matrix organization"/>
    <property type="evidence" value="ECO:0007669"/>
    <property type="project" value="TreeGrafter"/>
</dbReference>
<organism evidence="5 6">
    <name type="scientific">Clupea harengus</name>
    <name type="common">Atlantic herring</name>
    <dbReference type="NCBI Taxonomy" id="7950"/>
    <lineage>
        <taxon>Eukaryota</taxon>
        <taxon>Metazoa</taxon>
        <taxon>Chordata</taxon>
        <taxon>Craniata</taxon>
        <taxon>Vertebrata</taxon>
        <taxon>Euteleostomi</taxon>
        <taxon>Actinopterygii</taxon>
        <taxon>Neopterygii</taxon>
        <taxon>Teleostei</taxon>
        <taxon>Clupei</taxon>
        <taxon>Clupeiformes</taxon>
        <taxon>Clupeoidei</taxon>
        <taxon>Clupeidae</taxon>
        <taxon>Clupea</taxon>
    </lineage>
</organism>
<feature type="signal peptide" evidence="3">
    <location>
        <begin position="1"/>
        <end position="21"/>
    </location>
</feature>
<keyword evidence="1 3" id="KW-0732">Signal</keyword>
<keyword evidence="5" id="KW-1185">Reference proteome</keyword>
<evidence type="ECO:0000313" key="6">
    <source>
        <dbReference type="RefSeq" id="XP_031433562.1"/>
    </source>
</evidence>
<feature type="domain" description="DUF4174" evidence="4">
    <location>
        <begin position="524"/>
        <end position="654"/>
    </location>
</feature>
<feature type="compositionally biased region" description="Basic and acidic residues" evidence="2">
    <location>
        <begin position="305"/>
        <end position="323"/>
    </location>
</feature>
<dbReference type="KEGG" id="char:105908943"/>
<dbReference type="PANTHER" id="PTHR46792">
    <property type="entry name" value="COILED-COIL DOMAIN-CONTAINING PROTEIN 80"/>
    <property type="match status" value="1"/>
</dbReference>
<accession>A0A6P8GDI8</accession>
<feature type="compositionally biased region" description="Basic residues" evidence="2">
    <location>
        <begin position="334"/>
        <end position="354"/>
    </location>
</feature>
<evidence type="ECO:0000256" key="2">
    <source>
        <dbReference type="SAM" id="MobiDB-lite"/>
    </source>
</evidence>
<feature type="region of interest" description="Disordered" evidence="2">
    <location>
        <begin position="24"/>
        <end position="50"/>
    </location>
</feature>
<feature type="domain" description="DUF4174" evidence="4">
    <location>
        <begin position="60"/>
        <end position="192"/>
    </location>
</feature>
<dbReference type="CTD" id="796417"/>
<dbReference type="PANTHER" id="PTHR46792:SF1">
    <property type="entry name" value="COILED-COIL DOMAIN-CONTAINING 80-LIKE 2"/>
    <property type="match status" value="1"/>
</dbReference>
<evidence type="ECO:0000256" key="1">
    <source>
        <dbReference type="ARBA" id="ARBA00022729"/>
    </source>
</evidence>
<evidence type="ECO:0000259" key="4">
    <source>
        <dbReference type="Pfam" id="PF13778"/>
    </source>
</evidence>
<proteinExistence type="predicted"/>
<dbReference type="RefSeq" id="XP_031433562.1">
    <property type="nucleotide sequence ID" value="XM_031577702.2"/>
</dbReference>
<name>A0A6P8GDI8_CLUHA</name>
<gene>
    <name evidence="6" type="primary">ccdc80l2</name>
</gene>
<reference evidence="6" key="1">
    <citation type="submission" date="2025-08" db="UniProtKB">
        <authorList>
            <consortium name="RefSeq"/>
        </authorList>
    </citation>
    <scope>IDENTIFICATION</scope>
</reference>
<feature type="region of interest" description="Disordered" evidence="2">
    <location>
        <begin position="668"/>
        <end position="691"/>
    </location>
</feature>
<feature type="region of interest" description="Disordered" evidence="2">
    <location>
        <begin position="276"/>
        <end position="364"/>
    </location>
</feature>
<feature type="chain" id="PRO_5027938054" evidence="3">
    <location>
        <begin position="22"/>
        <end position="691"/>
    </location>
</feature>
<protein>
    <submittedName>
        <fullName evidence="6">Coiled-coil domain-containing protein 80</fullName>
    </submittedName>
</protein>
<dbReference type="Pfam" id="PF13778">
    <property type="entry name" value="DUF4174"/>
    <property type="match status" value="3"/>
</dbReference>
<evidence type="ECO:0000256" key="3">
    <source>
        <dbReference type="SAM" id="SignalP"/>
    </source>
</evidence>
<dbReference type="Proteomes" id="UP000515152">
    <property type="component" value="Chromosome 12"/>
</dbReference>
<feature type="compositionally biased region" description="Low complexity" evidence="2">
    <location>
        <begin position="32"/>
        <end position="41"/>
    </location>
</feature>
<dbReference type="OrthoDB" id="9941497at2759"/>
<evidence type="ECO:0000313" key="5">
    <source>
        <dbReference type="Proteomes" id="UP000515152"/>
    </source>
</evidence>
<dbReference type="GO" id="GO:0010811">
    <property type="term" value="P:positive regulation of cell-substrate adhesion"/>
    <property type="evidence" value="ECO:0007669"/>
    <property type="project" value="TreeGrafter"/>
</dbReference>
<dbReference type="AlphaFoldDB" id="A0A6P8GDI8"/>
<feature type="domain" description="DUF4174" evidence="4">
    <location>
        <begin position="370"/>
        <end position="503"/>
    </location>
</feature>
<dbReference type="InterPro" id="IPR025232">
    <property type="entry name" value="DUF4174"/>
</dbReference>
<sequence length="691" mass="76639">MPGVYVVLALLALWGHGAVLAEPPKGRRSYSRDGSSGSSRSLPQGNPGAETAGLAPELDFMAEFFGKYRLWVITAPSHTDNYLVMMEKQIQDMETEGLNCRLAERDTLIVTIVQNAMMEGKIRRSNAQGDTTEESLDSDMVTKLLHYLQIEDQSFSMLILKKNLKVGESFPYPVRVAAILEAIDQLPARKLEKVTRKGSTQKCKIIKKRLVVKKPPAAKRRDFSPQRLGNVTVVSTNLRMPVDKKEALKNKVQTILSGHSRFVIRKAPAVSKGAFSPLSFTTDAQDNQRGIGSSDGNHGNRRGNKHEATTEVEEVKDLDEANHHPAQGQTNGKSKSKKKGKGKKDRKKKGKRGGKTSEARGTETGALKDFLQKFQGKRRLMILSASSNVDSQYEKQKALNEQHQCDLALRKVSMLSILGSERNAMLTLQHYQLDSDTPSEALTDGMADADLIAQLLKEYGITTKEFSMVVTDYDWRPKRAFTKPAAVADLTKVIDTFPSRQPEKEQEKAGPSICSGSSAAQNSLLRFMSKRRLLIISAPSEGDYYLQQQLQVMRGQGCPMGIRHFALLKLIGSGPVASGTVELFPLNGKSQTEKEPLSQDVVNGLRDQLKISKDYFSMVVVGKDGEPKAWFPSPMWSLANIYDLVDSMELRQQEEKLQRTLGIHCPEDGGATDHGYDPGAEDGYLYHRPEE</sequence>
<dbReference type="GeneID" id="105908943"/>
<dbReference type="GO" id="GO:0005604">
    <property type="term" value="C:basement membrane"/>
    <property type="evidence" value="ECO:0007669"/>
    <property type="project" value="TreeGrafter"/>
</dbReference>
<feature type="compositionally biased region" description="Polar residues" evidence="2">
    <location>
        <begin position="278"/>
        <end position="297"/>
    </location>
</feature>